<dbReference type="SUPFAM" id="SSF52540">
    <property type="entry name" value="P-loop containing nucleoside triphosphate hydrolases"/>
    <property type="match status" value="2"/>
</dbReference>
<comment type="similarity">
    <text evidence="2 12 13">Belongs to the UvrB family.</text>
</comment>
<sequence>MFQLKAPFEPTGDQPEAINKLTTGYFNGDKSQVLLGVTGSGKTYTVAQVIQNIQKPTLVISHNKTLAAQLYQEFRDFFPNNAVEYFVSYYDYFQPESYMPATDTYIEKDADINDKIDKLRLAATTSLMTRKDVIVISSVSCIYNLGSPATYSEMAIELKTGMKLRLKDILLRLSQISYTRSDLDFKRGTYRLSGDVLDIYPAYLDNAVRLEIFDDVLTNISFFDPLTGEDVYKDNLPEERRGDHLRTYTQDPADYSNHREREGNFVVIYPAKHYVTAEEKRGKAIEEIKRDLEIRLKNLRDHGKTIEAYRLEQRTNYDLEMIQEIGYCKGIENYSRYFDGRPVGGTPYTLMDFFPKDYLLVIDESHITVPQVRGMYNGDRSRKQTLVDYGFRLPSAMDNRPLNFDEFLRKVNQTIYVSATPDQWEIENSDHKVVELLIRPTGILDPKITVLPTKNQINDLLDRIKERVARKERVLVTTLTKRMAEELATFLNEKSIKVTYLHSDIVTLERSTILDDLRKGNYDVLVGINLLREGLDLPEVSLVAILDADKEGFLRSQTSLVQTMGRAARHVLGEVVMYADTMTGSMERAIEEVTRRREVQIKYNEEHGISPTQIIKPIRDTLIDVQLEETFEEKKTSRNKAAAEIDYSQLPPKELKHEIRQLEKQMKFEAEMLNFEKAASLRDKIKDLYKLIHE</sequence>
<evidence type="ECO:0000256" key="3">
    <source>
        <dbReference type="ARBA" id="ARBA00022490"/>
    </source>
</evidence>
<protein>
    <recommendedName>
        <fullName evidence="11 12">UvrABC system protein B</fullName>
        <shortName evidence="12">Protein UvrB</shortName>
    </recommendedName>
    <alternativeName>
        <fullName evidence="12">Excinuclease ABC subunit B</fullName>
    </alternativeName>
</protein>
<keyword evidence="3 12" id="KW-0963">Cytoplasm</keyword>
<dbReference type="Pfam" id="PF00271">
    <property type="entry name" value="Helicase_C"/>
    <property type="match status" value="1"/>
</dbReference>
<evidence type="ECO:0000259" key="14">
    <source>
        <dbReference type="PROSITE" id="PS50151"/>
    </source>
</evidence>
<feature type="short sequence motif" description="Beta-hairpin" evidence="12">
    <location>
        <begin position="89"/>
        <end position="112"/>
    </location>
</feature>
<dbReference type="AlphaFoldDB" id="A0A7X9DK28"/>
<dbReference type="InterPro" id="IPR001650">
    <property type="entry name" value="Helicase_C-like"/>
</dbReference>
<evidence type="ECO:0000256" key="8">
    <source>
        <dbReference type="ARBA" id="ARBA00022881"/>
    </source>
</evidence>
<dbReference type="EMBL" id="JAAZNL010000004">
    <property type="protein sequence ID" value="NMB69678.1"/>
    <property type="molecule type" value="Genomic_DNA"/>
</dbReference>
<dbReference type="GO" id="GO:0009432">
    <property type="term" value="P:SOS response"/>
    <property type="evidence" value="ECO:0007669"/>
    <property type="project" value="UniProtKB-UniRule"/>
</dbReference>
<keyword evidence="6 12" id="KW-0228">DNA excision</keyword>
<evidence type="ECO:0000256" key="4">
    <source>
        <dbReference type="ARBA" id="ARBA00022741"/>
    </source>
</evidence>
<feature type="domain" description="UVR" evidence="14">
    <location>
        <begin position="656"/>
        <end position="691"/>
    </location>
</feature>
<dbReference type="SUPFAM" id="SSF46600">
    <property type="entry name" value="C-terminal UvrC-binding domain of UvrB"/>
    <property type="match status" value="1"/>
</dbReference>
<evidence type="ECO:0000256" key="6">
    <source>
        <dbReference type="ARBA" id="ARBA00022769"/>
    </source>
</evidence>
<organism evidence="17 18">
    <name type="scientific">candidate division WWE3 bacterium</name>
    <dbReference type="NCBI Taxonomy" id="2053526"/>
    <lineage>
        <taxon>Bacteria</taxon>
        <taxon>Katanobacteria</taxon>
    </lineage>
</organism>
<evidence type="ECO:0000259" key="15">
    <source>
        <dbReference type="PROSITE" id="PS51192"/>
    </source>
</evidence>
<evidence type="ECO:0000256" key="7">
    <source>
        <dbReference type="ARBA" id="ARBA00022840"/>
    </source>
</evidence>
<feature type="domain" description="Helicase C-terminal" evidence="16">
    <location>
        <begin position="456"/>
        <end position="609"/>
    </location>
</feature>
<dbReference type="Gene3D" id="3.40.50.300">
    <property type="entry name" value="P-loop containing nucleotide triphosphate hydrolases"/>
    <property type="match status" value="3"/>
</dbReference>
<evidence type="ECO:0000256" key="5">
    <source>
        <dbReference type="ARBA" id="ARBA00022763"/>
    </source>
</evidence>
<dbReference type="GO" id="GO:0003677">
    <property type="term" value="F:DNA binding"/>
    <property type="evidence" value="ECO:0007669"/>
    <property type="project" value="UniProtKB-UniRule"/>
</dbReference>
<dbReference type="PROSITE" id="PS51192">
    <property type="entry name" value="HELICASE_ATP_BIND_1"/>
    <property type="match status" value="1"/>
</dbReference>
<accession>A0A7X9DK28</accession>
<keyword evidence="4 12" id="KW-0547">Nucleotide-binding</keyword>
<dbReference type="GO" id="GO:0006289">
    <property type="term" value="P:nucleotide-excision repair"/>
    <property type="evidence" value="ECO:0007669"/>
    <property type="project" value="UniProtKB-UniRule"/>
</dbReference>
<comment type="subunit">
    <text evidence="10 12 13">Forms a heterotetramer with UvrA during the search for lesions. Interacts with UvrC in an incision complex.</text>
</comment>
<dbReference type="PANTHER" id="PTHR24029:SF0">
    <property type="entry name" value="UVRABC SYSTEM PROTEIN B"/>
    <property type="match status" value="1"/>
</dbReference>
<evidence type="ECO:0000256" key="12">
    <source>
        <dbReference type="HAMAP-Rule" id="MF_00204"/>
    </source>
</evidence>
<dbReference type="SMART" id="SM00490">
    <property type="entry name" value="HELICc"/>
    <property type="match status" value="1"/>
</dbReference>
<dbReference type="GO" id="GO:0005737">
    <property type="term" value="C:cytoplasm"/>
    <property type="evidence" value="ECO:0007669"/>
    <property type="project" value="UniProtKB-SubCell"/>
</dbReference>
<keyword evidence="5 12" id="KW-0227">DNA damage</keyword>
<name>A0A7X9DK28_UNCKA</name>
<comment type="function">
    <text evidence="12">The UvrABC repair system catalyzes the recognition and processing of DNA lesions. A damage recognition complex composed of 2 UvrA and 2 UvrB subunits scans DNA for abnormalities. Upon binding of the UvrA(2)B(2) complex to a putative damaged site, the DNA wraps around one UvrB monomer. DNA wrap is dependent on ATP binding by UvrB and probably causes local melting of the DNA helix, facilitating insertion of UvrB beta-hairpin between the DNA strands. Then UvrB probes one DNA strand for the presence of a lesion. If a lesion is found the UvrA subunits dissociate and the UvrB-DNA preincision complex is formed. This complex is subsequently bound by UvrC and the second UvrB is released. If no lesion is found, the DNA wraps around the other UvrB subunit that will check the other stand for damage.</text>
</comment>
<dbReference type="GO" id="GO:0009381">
    <property type="term" value="F:excinuclease ABC activity"/>
    <property type="evidence" value="ECO:0007669"/>
    <property type="project" value="UniProtKB-UniRule"/>
</dbReference>
<dbReference type="Gene3D" id="4.10.860.10">
    <property type="entry name" value="UVR domain"/>
    <property type="match status" value="1"/>
</dbReference>
<dbReference type="InterPro" id="IPR001943">
    <property type="entry name" value="UVR_dom"/>
</dbReference>
<comment type="caution">
    <text evidence="17">The sequence shown here is derived from an EMBL/GenBank/DDBJ whole genome shotgun (WGS) entry which is preliminary data.</text>
</comment>
<feature type="domain" description="Helicase ATP-binding" evidence="15">
    <location>
        <begin position="23"/>
        <end position="169"/>
    </location>
</feature>
<evidence type="ECO:0000256" key="2">
    <source>
        <dbReference type="ARBA" id="ARBA00008533"/>
    </source>
</evidence>
<evidence type="ECO:0000256" key="11">
    <source>
        <dbReference type="ARBA" id="ARBA00029504"/>
    </source>
</evidence>
<dbReference type="GO" id="GO:0016887">
    <property type="term" value="F:ATP hydrolysis activity"/>
    <property type="evidence" value="ECO:0007669"/>
    <property type="project" value="InterPro"/>
</dbReference>
<feature type="binding site" evidence="12">
    <location>
        <begin position="36"/>
        <end position="43"/>
    </location>
    <ligand>
        <name>ATP</name>
        <dbReference type="ChEBI" id="CHEBI:30616"/>
    </ligand>
</feature>
<keyword evidence="12 13" id="KW-0742">SOS response</keyword>
<dbReference type="Pfam" id="PF17757">
    <property type="entry name" value="UvrB_inter"/>
    <property type="match status" value="1"/>
</dbReference>
<comment type="subcellular location">
    <subcellularLocation>
        <location evidence="1 12 13">Cytoplasm</location>
    </subcellularLocation>
</comment>
<evidence type="ECO:0000313" key="18">
    <source>
        <dbReference type="Proteomes" id="UP000526033"/>
    </source>
</evidence>
<dbReference type="CDD" id="cd18790">
    <property type="entry name" value="SF2_C_UvrB"/>
    <property type="match status" value="1"/>
</dbReference>
<dbReference type="Pfam" id="PF12344">
    <property type="entry name" value="UvrB"/>
    <property type="match status" value="1"/>
</dbReference>
<dbReference type="InterPro" id="IPR027417">
    <property type="entry name" value="P-loop_NTPase"/>
</dbReference>
<evidence type="ECO:0000259" key="16">
    <source>
        <dbReference type="PROSITE" id="PS51194"/>
    </source>
</evidence>
<evidence type="ECO:0000313" key="17">
    <source>
        <dbReference type="EMBL" id="NMB69678.1"/>
    </source>
</evidence>
<comment type="domain">
    <text evidence="12">The beta-hairpin motif is involved in DNA binding.</text>
</comment>
<gene>
    <name evidence="12" type="primary">uvrB</name>
    <name evidence="17" type="ORF">GYA27_00540</name>
</gene>
<dbReference type="InterPro" id="IPR036876">
    <property type="entry name" value="UVR_dom_sf"/>
</dbReference>
<dbReference type="CDD" id="cd17916">
    <property type="entry name" value="DEXHc_UvrB"/>
    <property type="match status" value="1"/>
</dbReference>
<evidence type="ECO:0000256" key="13">
    <source>
        <dbReference type="RuleBase" id="RU003587"/>
    </source>
</evidence>
<reference evidence="17 18" key="1">
    <citation type="journal article" date="2020" name="Biotechnol. Biofuels">
        <title>New insights from the biogas microbiome by comprehensive genome-resolved metagenomics of nearly 1600 species originating from multiple anaerobic digesters.</title>
        <authorList>
            <person name="Campanaro S."/>
            <person name="Treu L."/>
            <person name="Rodriguez-R L.M."/>
            <person name="Kovalovszki A."/>
            <person name="Ziels R.M."/>
            <person name="Maus I."/>
            <person name="Zhu X."/>
            <person name="Kougias P.G."/>
            <person name="Basile A."/>
            <person name="Luo G."/>
            <person name="Schluter A."/>
            <person name="Konstantinidis K.T."/>
            <person name="Angelidaki I."/>
        </authorList>
    </citation>
    <scope>NUCLEOTIDE SEQUENCE [LARGE SCALE GENOMIC DNA]</scope>
    <source>
        <strain evidence="17">AS27yjCOA_165</strain>
    </source>
</reference>
<dbReference type="InterPro" id="IPR024759">
    <property type="entry name" value="UvrB_YAD/RRR_dom"/>
</dbReference>
<evidence type="ECO:0000256" key="1">
    <source>
        <dbReference type="ARBA" id="ARBA00004496"/>
    </source>
</evidence>
<keyword evidence="7 12" id="KW-0067">ATP-binding</keyword>
<dbReference type="Proteomes" id="UP000526033">
    <property type="component" value="Unassembled WGS sequence"/>
</dbReference>
<dbReference type="InterPro" id="IPR014001">
    <property type="entry name" value="Helicase_ATP-bd"/>
</dbReference>
<dbReference type="InterPro" id="IPR041471">
    <property type="entry name" value="UvrB_inter"/>
</dbReference>
<dbReference type="Pfam" id="PF04851">
    <property type="entry name" value="ResIII"/>
    <property type="match status" value="1"/>
</dbReference>
<keyword evidence="9 12" id="KW-0234">DNA repair</keyword>
<dbReference type="GO" id="GO:0005524">
    <property type="term" value="F:ATP binding"/>
    <property type="evidence" value="ECO:0007669"/>
    <property type="project" value="UniProtKB-UniRule"/>
</dbReference>
<evidence type="ECO:0000256" key="10">
    <source>
        <dbReference type="ARBA" id="ARBA00026033"/>
    </source>
</evidence>
<keyword evidence="8 12" id="KW-0267">Excision nuclease</keyword>
<dbReference type="PROSITE" id="PS51194">
    <property type="entry name" value="HELICASE_CTER"/>
    <property type="match status" value="1"/>
</dbReference>
<dbReference type="HAMAP" id="MF_00204">
    <property type="entry name" value="UvrB"/>
    <property type="match status" value="1"/>
</dbReference>
<dbReference type="Pfam" id="PF02151">
    <property type="entry name" value="UVR"/>
    <property type="match status" value="1"/>
</dbReference>
<dbReference type="PANTHER" id="PTHR24029">
    <property type="entry name" value="UVRABC SYSTEM PROTEIN B"/>
    <property type="match status" value="1"/>
</dbReference>
<dbReference type="PROSITE" id="PS50151">
    <property type="entry name" value="UVR"/>
    <property type="match status" value="1"/>
</dbReference>
<dbReference type="GO" id="GO:0009380">
    <property type="term" value="C:excinuclease repair complex"/>
    <property type="evidence" value="ECO:0007669"/>
    <property type="project" value="InterPro"/>
</dbReference>
<evidence type="ECO:0000256" key="9">
    <source>
        <dbReference type="ARBA" id="ARBA00023204"/>
    </source>
</evidence>
<dbReference type="InterPro" id="IPR004807">
    <property type="entry name" value="UvrB"/>
</dbReference>
<dbReference type="InterPro" id="IPR006935">
    <property type="entry name" value="Helicase/UvrB_N"/>
</dbReference>
<dbReference type="SMART" id="SM00487">
    <property type="entry name" value="DEXDc"/>
    <property type="match status" value="1"/>
</dbReference>
<proteinExistence type="inferred from homology"/>